<accession>A0A7E5A251</accession>
<protein>
    <submittedName>
        <fullName evidence="4">Uncharacterized protein</fullName>
    </submittedName>
</protein>
<feature type="transmembrane region" description="Helical" evidence="2">
    <location>
        <begin position="128"/>
        <end position="154"/>
    </location>
</feature>
<evidence type="ECO:0000256" key="2">
    <source>
        <dbReference type="SAM" id="Phobius"/>
    </source>
</evidence>
<evidence type="ECO:0000256" key="1">
    <source>
        <dbReference type="SAM" id="MobiDB-lite"/>
    </source>
</evidence>
<keyword evidence="2" id="KW-1133">Transmembrane helix</keyword>
<reference evidence="4" key="2">
    <citation type="submission" date="2020-10" db="UniProtKB">
        <authorList>
            <consortium name="WormBaseParasite"/>
        </authorList>
    </citation>
    <scope>IDENTIFICATION</scope>
</reference>
<evidence type="ECO:0000313" key="3">
    <source>
        <dbReference type="Proteomes" id="UP000492821"/>
    </source>
</evidence>
<feature type="transmembrane region" description="Helical" evidence="2">
    <location>
        <begin position="77"/>
        <end position="96"/>
    </location>
</feature>
<feature type="transmembrane region" description="Helical" evidence="2">
    <location>
        <begin position="174"/>
        <end position="197"/>
    </location>
</feature>
<keyword evidence="2" id="KW-0472">Membrane</keyword>
<name>A0A7E5A251_PANRE</name>
<organism evidence="3 4">
    <name type="scientific">Panagrellus redivivus</name>
    <name type="common">Microworm</name>
    <dbReference type="NCBI Taxonomy" id="6233"/>
    <lineage>
        <taxon>Eukaryota</taxon>
        <taxon>Metazoa</taxon>
        <taxon>Ecdysozoa</taxon>
        <taxon>Nematoda</taxon>
        <taxon>Chromadorea</taxon>
        <taxon>Rhabditida</taxon>
        <taxon>Tylenchina</taxon>
        <taxon>Panagrolaimomorpha</taxon>
        <taxon>Panagrolaimoidea</taxon>
        <taxon>Panagrolaimidae</taxon>
        <taxon>Panagrellus</taxon>
    </lineage>
</organism>
<dbReference type="Proteomes" id="UP000492821">
    <property type="component" value="Unassembled WGS sequence"/>
</dbReference>
<sequence>MPCDPGMGPPPPSIVIAINEPESGSARSDPSDSNGNDANGDKYAVDYESLLLYPVLPPNPHFFCCHGRYHITAVSKVLALIYVVVYLMFCIFIYLAGIPVTVLFALFFMGSVALSTLYGVFRWKKLCLIPFFLLQIIIILNIAVLMVFLFYSLFVTDDGHSLGRVHHAFDGVKPFSSISWICIILYGLFILEVFFVYSIKVMLYEYEFIQSVDKFLKTLKRSSSNHSKDGLDATMTTPRMLL</sequence>
<reference evidence="3" key="1">
    <citation type="journal article" date="2013" name="Genetics">
        <title>The draft genome and transcriptome of Panagrellus redivivus are shaped by the harsh demands of a free-living lifestyle.</title>
        <authorList>
            <person name="Srinivasan J."/>
            <person name="Dillman A.R."/>
            <person name="Macchietto M.G."/>
            <person name="Heikkinen L."/>
            <person name="Lakso M."/>
            <person name="Fracchia K.M."/>
            <person name="Antoshechkin I."/>
            <person name="Mortazavi A."/>
            <person name="Wong G."/>
            <person name="Sternberg P.W."/>
        </authorList>
    </citation>
    <scope>NUCLEOTIDE SEQUENCE [LARGE SCALE GENOMIC DNA]</scope>
    <source>
        <strain evidence="3">MT8872</strain>
    </source>
</reference>
<keyword evidence="3" id="KW-1185">Reference proteome</keyword>
<keyword evidence="2" id="KW-0812">Transmembrane</keyword>
<proteinExistence type="predicted"/>
<dbReference type="WBParaSite" id="Pan_g9269.t1">
    <property type="protein sequence ID" value="Pan_g9269.t1"/>
    <property type="gene ID" value="Pan_g9269"/>
</dbReference>
<evidence type="ECO:0000313" key="4">
    <source>
        <dbReference type="WBParaSite" id="Pan_g9269.t1"/>
    </source>
</evidence>
<feature type="transmembrane region" description="Helical" evidence="2">
    <location>
        <begin position="102"/>
        <end position="121"/>
    </location>
</feature>
<feature type="region of interest" description="Disordered" evidence="1">
    <location>
        <begin position="222"/>
        <end position="242"/>
    </location>
</feature>
<dbReference type="AlphaFoldDB" id="A0A7E5A251"/>